<protein>
    <submittedName>
        <fullName evidence="2">Uncharacterized protein</fullName>
    </submittedName>
</protein>
<keyword evidence="3" id="KW-1185">Reference proteome</keyword>
<evidence type="ECO:0000313" key="2">
    <source>
        <dbReference type="EMBL" id="KAH3692693.1"/>
    </source>
</evidence>
<organism evidence="2 3">
    <name type="scientific">Dreissena polymorpha</name>
    <name type="common">Zebra mussel</name>
    <name type="synonym">Mytilus polymorpha</name>
    <dbReference type="NCBI Taxonomy" id="45954"/>
    <lineage>
        <taxon>Eukaryota</taxon>
        <taxon>Metazoa</taxon>
        <taxon>Spiralia</taxon>
        <taxon>Lophotrochozoa</taxon>
        <taxon>Mollusca</taxon>
        <taxon>Bivalvia</taxon>
        <taxon>Autobranchia</taxon>
        <taxon>Heteroconchia</taxon>
        <taxon>Euheterodonta</taxon>
        <taxon>Imparidentia</taxon>
        <taxon>Neoheterodontei</taxon>
        <taxon>Myida</taxon>
        <taxon>Dreissenoidea</taxon>
        <taxon>Dreissenidae</taxon>
        <taxon>Dreissena</taxon>
    </lineage>
</organism>
<sequence length="165" mass="18639">MISLFSPTPNNRCRKTNIVTDNSARLGLTINKVKSKLFNINASNNTPITAQADTWRTNVTTIKKIQKDLQGPLARQDLQRRIMEKNKAAANTLTPASNMTRQFLPWKKLLEEAGWWPMFQTGTQPKPPNENANASKTPSVKSGNSRQPGTPSWVQPIWSSRRQRK</sequence>
<reference evidence="2" key="2">
    <citation type="submission" date="2020-11" db="EMBL/GenBank/DDBJ databases">
        <authorList>
            <person name="McCartney M.A."/>
            <person name="Auch B."/>
            <person name="Kono T."/>
            <person name="Mallez S."/>
            <person name="Becker A."/>
            <person name="Gohl D.M."/>
            <person name="Silverstein K.A.T."/>
            <person name="Koren S."/>
            <person name="Bechman K.B."/>
            <person name="Herman A."/>
            <person name="Abrahante J.E."/>
            <person name="Garbe J."/>
        </authorList>
    </citation>
    <scope>NUCLEOTIDE SEQUENCE</scope>
    <source>
        <strain evidence="2">Duluth1</strain>
        <tissue evidence="2">Whole animal</tissue>
    </source>
</reference>
<comment type="caution">
    <text evidence="2">The sequence shown here is derived from an EMBL/GenBank/DDBJ whole genome shotgun (WGS) entry which is preliminary data.</text>
</comment>
<dbReference type="EMBL" id="JAIWYP010000020">
    <property type="protein sequence ID" value="KAH3692693.1"/>
    <property type="molecule type" value="Genomic_DNA"/>
</dbReference>
<accession>A0A9D4BGG9</accession>
<dbReference type="AlphaFoldDB" id="A0A9D4BGG9"/>
<gene>
    <name evidence="2" type="ORF">DPMN_193847</name>
</gene>
<proteinExistence type="predicted"/>
<evidence type="ECO:0000256" key="1">
    <source>
        <dbReference type="SAM" id="MobiDB-lite"/>
    </source>
</evidence>
<dbReference type="PROSITE" id="PS50096">
    <property type="entry name" value="IQ"/>
    <property type="match status" value="1"/>
</dbReference>
<evidence type="ECO:0000313" key="3">
    <source>
        <dbReference type="Proteomes" id="UP000828390"/>
    </source>
</evidence>
<name>A0A9D4BGG9_DREPO</name>
<reference evidence="2" key="1">
    <citation type="journal article" date="2019" name="bioRxiv">
        <title>The Genome of the Zebra Mussel, Dreissena polymorpha: A Resource for Invasive Species Research.</title>
        <authorList>
            <person name="McCartney M.A."/>
            <person name="Auch B."/>
            <person name="Kono T."/>
            <person name="Mallez S."/>
            <person name="Zhang Y."/>
            <person name="Obille A."/>
            <person name="Becker A."/>
            <person name="Abrahante J.E."/>
            <person name="Garbe J."/>
            <person name="Badalamenti J.P."/>
            <person name="Herman A."/>
            <person name="Mangelson H."/>
            <person name="Liachko I."/>
            <person name="Sullivan S."/>
            <person name="Sone E.D."/>
            <person name="Koren S."/>
            <person name="Silverstein K.A.T."/>
            <person name="Beckman K.B."/>
            <person name="Gohl D.M."/>
        </authorList>
    </citation>
    <scope>NUCLEOTIDE SEQUENCE</scope>
    <source>
        <strain evidence="2">Duluth1</strain>
        <tissue evidence="2">Whole animal</tissue>
    </source>
</reference>
<feature type="region of interest" description="Disordered" evidence="1">
    <location>
        <begin position="118"/>
        <end position="165"/>
    </location>
</feature>
<feature type="compositionally biased region" description="Polar residues" evidence="1">
    <location>
        <begin position="120"/>
        <end position="165"/>
    </location>
</feature>
<dbReference type="Proteomes" id="UP000828390">
    <property type="component" value="Unassembled WGS sequence"/>
</dbReference>